<keyword evidence="6" id="KW-0464">Manganese</keyword>
<reference evidence="8 9" key="1">
    <citation type="journal article" date="2013" name="Genome Biol.">
        <title>The genome sequence of the most widely cultivated cacao type and its use to identify candidate genes regulating pod color.</title>
        <authorList>
            <person name="Motamayor J.C."/>
            <person name="Mockaitis K."/>
            <person name="Schmutz J."/>
            <person name="Haiminen N."/>
            <person name="Iii D.L."/>
            <person name="Cornejo O."/>
            <person name="Findley S.D."/>
            <person name="Zheng P."/>
            <person name="Utro F."/>
            <person name="Royaert S."/>
            <person name="Saski C."/>
            <person name="Jenkins J."/>
            <person name="Podicheti R."/>
            <person name="Zhao M."/>
            <person name="Scheffler B.E."/>
            <person name="Stack J.C."/>
            <person name="Feltus F.A."/>
            <person name="Mustiga G.M."/>
            <person name="Amores F."/>
            <person name="Phillips W."/>
            <person name="Marelli J.P."/>
            <person name="May G.D."/>
            <person name="Shapiro H."/>
            <person name="Ma J."/>
            <person name="Bustamante C.D."/>
            <person name="Schnell R.J."/>
            <person name="Main D."/>
            <person name="Gilbert D."/>
            <person name="Parida L."/>
            <person name="Kuhn D.N."/>
        </authorList>
    </citation>
    <scope>NUCLEOTIDE SEQUENCE [LARGE SCALE GENOMIC DNA]</scope>
    <source>
        <strain evidence="9">cv. Matina 1-6</strain>
    </source>
</reference>
<comment type="cofactor">
    <cofactor evidence="1">
        <name>Mn(2+)</name>
        <dbReference type="ChEBI" id="CHEBI:29035"/>
    </cofactor>
</comment>
<evidence type="ECO:0000256" key="4">
    <source>
        <dbReference type="ARBA" id="ARBA00022801"/>
    </source>
</evidence>
<dbReference type="STRING" id="3641.A0A061EQK6"/>
<dbReference type="GO" id="GO:0015937">
    <property type="term" value="P:coenzyme A biosynthetic process"/>
    <property type="evidence" value="ECO:0007669"/>
    <property type="project" value="UniProtKB-ARBA"/>
</dbReference>
<keyword evidence="4 8" id="KW-0378">Hydrolase</keyword>
<dbReference type="Proteomes" id="UP000026915">
    <property type="component" value="Chromosome 5"/>
</dbReference>
<proteinExistence type="predicted"/>
<evidence type="ECO:0000256" key="6">
    <source>
        <dbReference type="ARBA" id="ARBA00023211"/>
    </source>
</evidence>
<dbReference type="PANTHER" id="PTHR12992">
    <property type="entry name" value="NUDIX HYDROLASE"/>
    <property type="match status" value="1"/>
</dbReference>
<dbReference type="SUPFAM" id="SSF55811">
    <property type="entry name" value="Nudix"/>
    <property type="match status" value="1"/>
</dbReference>
<dbReference type="PROSITE" id="PS51462">
    <property type="entry name" value="NUDIX"/>
    <property type="match status" value="1"/>
</dbReference>
<feature type="domain" description="Nudix hydrolase" evidence="7">
    <location>
        <begin position="78"/>
        <end position="213"/>
    </location>
</feature>
<keyword evidence="3" id="KW-0479">Metal-binding</keyword>
<evidence type="ECO:0000256" key="3">
    <source>
        <dbReference type="ARBA" id="ARBA00022723"/>
    </source>
</evidence>
<evidence type="ECO:0000259" key="7">
    <source>
        <dbReference type="PROSITE" id="PS51462"/>
    </source>
</evidence>
<keyword evidence="5" id="KW-0460">Magnesium</keyword>
<keyword evidence="9" id="KW-1185">Reference proteome</keyword>
<gene>
    <name evidence="8" type="ORF">TCM_021635</name>
</gene>
<dbReference type="PANTHER" id="PTHR12992:SF26">
    <property type="entry name" value="NUDIX HYDROLASE 15, MITOCHONDRIAL-LIKE"/>
    <property type="match status" value="1"/>
</dbReference>
<dbReference type="GO" id="GO:0046872">
    <property type="term" value="F:metal ion binding"/>
    <property type="evidence" value="ECO:0007669"/>
    <property type="project" value="UniProtKB-KW"/>
</dbReference>
<evidence type="ECO:0000256" key="1">
    <source>
        <dbReference type="ARBA" id="ARBA00001936"/>
    </source>
</evidence>
<dbReference type="InParanoid" id="A0A061EQK6"/>
<dbReference type="EMBL" id="CM001883">
    <property type="protein sequence ID" value="EOY07121.1"/>
    <property type="molecule type" value="Genomic_DNA"/>
</dbReference>
<dbReference type="InterPro" id="IPR000086">
    <property type="entry name" value="NUDIX_hydrolase_dom"/>
</dbReference>
<dbReference type="GO" id="GO:0010945">
    <property type="term" value="F:coenzyme A diphosphatase activity"/>
    <property type="evidence" value="ECO:0007669"/>
    <property type="project" value="InterPro"/>
</dbReference>
<dbReference type="CDD" id="cd03426">
    <property type="entry name" value="NUDIX_CoAse_Nudt7"/>
    <property type="match status" value="1"/>
</dbReference>
<evidence type="ECO:0000313" key="8">
    <source>
        <dbReference type="EMBL" id="EOY07121.1"/>
    </source>
</evidence>
<dbReference type="HOGENOM" id="CLU_040940_8_0_1"/>
<accession>A0A061EQK6</accession>
<evidence type="ECO:0000256" key="2">
    <source>
        <dbReference type="ARBA" id="ARBA00001946"/>
    </source>
</evidence>
<comment type="cofactor">
    <cofactor evidence="2">
        <name>Mg(2+)</name>
        <dbReference type="ChEBI" id="CHEBI:18420"/>
    </cofactor>
</comment>
<dbReference type="GO" id="GO:0015938">
    <property type="term" value="P:coenzyme A catabolic process"/>
    <property type="evidence" value="ECO:0000318"/>
    <property type="project" value="GO_Central"/>
</dbReference>
<evidence type="ECO:0000256" key="5">
    <source>
        <dbReference type="ARBA" id="ARBA00022842"/>
    </source>
</evidence>
<dbReference type="AlphaFoldDB" id="A0A061EQK6"/>
<dbReference type="Gene3D" id="3.90.79.10">
    <property type="entry name" value="Nucleoside Triphosphate Pyrophosphohydrolase"/>
    <property type="match status" value="1"/>
</dbReference>
<sequence length="285" mass="31576">MARIPPSMSIETEMECGRKEVVGSQTLQRIAEQLQCYKTPSLIEELENVTGRNMGSKFGIMDHVEGENGLFTHANWRKRRAAVLICLFEGKQGELRVILTKRSMKLSSHPGDVALPGGKMEEGDDDDSATALREAMEEIGLDSYLVQVVAKLEPFISQNQLRVVPVVGLLAKIEDFSPVLNCDEVDAVFDVPLEMFLKGGNSGKQGGLGDLETVDNHRCEERAWKSWKYVFHCFDCETEQGAFTICGLTASILIRAASVVYQQIPCFSSNLPDFQQLQRALSNAA</sequence>
<dbReference type="InterPro" id="IPR015797">
    <property type="entry name" value="NUDIX_hydrolase-like_dom_sf"/>
</dbReference>
<dbReference type="OMA" id="DNHRCEE"/>
<dbReference type="Gramene" id="EOY07121">
    <property type="protein sequence ID" value="EOY07121"/>
    <property type="gene ID" value="TCM_021635"/>
</dbReference>
<name>A0A061EQK6_THECC</name>
<protein>
    <submittedName>
        <fullName evidence="8">Nudix hydrolase</fullName>
    </submittedName>
</protein>
<dbReference type="Pfam" id="PF00293">
    <property type="entry name" value="NUDIX"/>
    <property type="match status" value="1"/>
</dbReference>
<dbReference type="GO" id="GO:0005737">
    <property type="term" value="C:cytoplasm"/>
    <property type="evidence" value="ECO:0007669"/>
    <property type="project" value="UniProtKB-ARBA"/>
</dbReference>
<dbReference type="GO" id="GO:0008893">
    <property type="term" value="F:guanosine-3',5'-bis(diphosphate) 3'-diphosphatase activity"/>
    <property type="evidence" value="ECO:0007669"/>
    <property type="project" value="UniProtKB-ARBA"/>
</dbReference>
<evidence type="ECO:0000313" key="9">
    <source>
        <dbReference type="Proteomes" id="UP000026915"/>
    </source>
</evidence>
<dbReference type="FunFam" id="3.90.79.10:FF:000036">
    <property type="entry name" value="Nudix hydrolase 11"/>
    <property type="match status" value="1"/>
</dbReference>
<dbReference type="InterPro" id="IPR045121">
    <property type="entry name" value="CoAse"/>
</dbReference>
<dbReference type="GO" id="GO:0006637">
    <property type="term" value="P:acyl-CoA metabolic process"/>
    <property type="evidence" value="ECO:0007669"/>
    <property type="project" value="UniProtKB-ARBA"/>
</dbReference>
<dbReference type="eggNOG" id="KOG3069">
    <property type="taxonomic scope" value="Eukaryota"/>
</dbReference>
<organism evidence="8 9">
    <name type="scientific">Theobroma cacao</name>
    <name type="common">Cacao</name>
    <name type="synonym">Cocoa</name>
    <dbReference type="NCBI Taxonomy" id="3641"/>
    <lineage>
        <taxon>Eukaryota</taxon>
        <taxon>Viridiplantae</taxon>
        <taxon>Streptophyta</taxon>
        <taxon>Embryophyta</taxon>
        <taxon>Tracheophyta</taxon>
        <taxon>Spermatophyta</taxon>
        <taxon>Magnoliopsida</taxon>
        <taxon>eudicotyledons</taxon>
        <taxon>Gunneridae</taxon>
        <taxon>Pentapetalae</taxon>
        <taxon>rosids</taxon>
        <taxon>malvids</taxon>
        <taxon>Malvales</taxon>
        <taxon>Malvaceae</taxon>
        <taxon>Byttnerioideae</taxon>
        <taxon>Theobroma</taxon>
    </lineage>
</organism>